<dbReference type="Gene3D" id="3.30.70.270">
    <property type="match status" value="2"/>
</dbReference>
<dbReference type="PROSITE" id="PS50878">
    <property type="entry name" value="RT_POL"/>
    <property type="match status" value="1"/>
</dbReference>
<gene>
    <name evidence="3" type="ORF">ACHAWU_009740</name>
</gene>
<dbReference type="InterPro" id="IPR000477">
    <property type="entry name" value="RT_dom"/>
</dbReference>
<dbReference type="Gene3D" id="3.30.420.10">
    <property type="entry name" value="Ribonuclease H-like superfamily/Ribonuclease H"/>
    <property type="match status" value="1"/>
</dbReference>
<evidence type="ECO:0008006" key="5">
    <source>
        <dbReference type="Google" id="ProtNLM"/>
    </source>
</evidence>
<proteinExistence type="predicted"/>
<feature type="domain" description="Reverse transcriptase" evidence="1">
    <location>
        <begin position="1"/>
        <end position="66"/>
    </location>
</feature>
<dbReference type="InterPro" id="IPR043502">
    <property type="entry name" value="DNA/RNA_pol_sf"/>
</dbReference>
<dbReference type="PANTHER" id="PTHR37984:SF5">
    <property type="entry name" value="PROTEIN NYNRIN-LIKE"/>
    <property type="match status" value="1"/>
</dbReference>
<evidence type="ECO:0000259" key="1">
    <source>
        <dbReference type="PROSITE" id="PS50878"/>
    </source>
</evidence>
<dbReference type="EMBL" id="JALLBG020000199">
    <property type="protein sequence ID" value="KAL3759593.1"/>
    <property type="molecule type" value="Genomic_DNA"/>
</dbReference>
<dbReference type="PROSITE" id="PS50994">
    <property type="entry name" value="INTEGRASE"/>
    <property type="match status" value="1"/>
</dbReference>
<keyword evidence="4" id="KW-1185">Reference proteome</keyword>
<evidence type="ECO:0000313" key="3">
    <source>
        <dbReference type="EMBL" id="KAL3759593.1"/>
    </source>
</evidence>
<dbReference type="InterPro" id="IPR043128">
    <property type="entry name" value="Rev_trsase/Diguanyl_cyclase"/>
</dbReference>
<organism evidence="3 4">
    <name type="scientific">Discostella pseudostelligera</name>
    <dbReference type="NCBI Taxonomy" id="259834"/>
    <lineage>
        <taxon>Eukaryota</taxon>
        <taxon>Sar</taxon>
        <taxon>Stramenopiles</taxon>
        <taxon>Ochrophyta</taxon>
        <taxon>Bacillariophyta</taxon>
        <taxon>Coscinodiscophyceae</taxon>
        <taxon>Thalassiosirophycidae</taxon>
        <taxon>Stephanodiscales</taxon>
        <taxon>Stephanodiscaceae</taxon>
        <taxon>Discostella</taxon>
    </lineage>
</organism>
<dbReference type="InterPro" id="IPR036397">
    <property type="entry name" value="RNaseH_sf"/>
</dbReference>
<name>A0ABD3M9M7_9STRA</name>
<dbReference type="InterPro" id="IPR001584">
    <property type="entry name" value="Integrase_cat-core"/>
</dbReference>
<dbReference type="SUPFAM" id="SSF53098">
    <property type="entry name" value="Ribonuclease H-like"/>
    <property type="match status" value="1"/>
</dbReference>
<dbReference type="PANTHER" id="PTHR37984">
    <property type="entry name" value="PROTEIN CBG26694"/>
    <property type="match status" value="1"/>
</dbReference>
<dbReference type="SUPFAM" id="SSF56672">
    <property type="entry name" value="DNA/RNA polymerases"/>
    <property type="match status" value="1"/>
</dbReference>
<comment type="caution">
    <text evidence="3">The sequence shown here is derived from an EMBL/GenBank/DDBJ whole genome shotgun (WGS) entry which is preliminary data.</text>
</comment>
<sequence length="599" mass="69489">MSELMAALEWVRTYLDDLLSITKGTFDDHLHRLEQVLQIMRKAGLRINAAKSKFCATEIEYLGYVLTQSGIKPQLKKVQAILALNPPTNVKELRSFLGMVQYYRDLWGRRSEMLAPLTTLVVVYIKGIHNTVADAISRLDFNPQLNVTHECHHLRKLGYSDARIRHLYWNTFTKQWVNYMSISQTNHLVMSNYNTLTMNSVFANRSEEEEIYPLTVIDIVKAQHEDKTLAVYFKNNKGLDDYHLQIYENTEVICKDGKMVIPKSLQKRAVMWYHHYLQHPGHTRLEETLKAAMYWKGMRSTVRSYVKNAAHAKSIRDELRSLVNFQQSLSYRNLGQFYPATSWFEVVELPVVQYAQTTPIRGKGKSTVTSDYTNDKQAYFDKSSSQISQLVYNTWLCRYPRCQQIIYDNGSEFKLHFAALCDSYGIKRKPTSVKNPQANAILERVHQVLMNMLRTAELDMADSVDPKDISTFLNDAAWAIRSTYHTVLKASPGAAIFGRDMLFDIPYLADWHKIGEYRQKLTDQNTLRENKSRVDYDYQVNEKVLIAKDGILRKTESRYDTVPWTIMSVHTNGTITVQCGNKSQRINIRRVIPFHEENE</sequence>
<dbReference type="InterPro" id="IPR041588">
    <property type="entry name" value="Integrase_H2C2"/>
</dbReference>
<evidence type="ECO:0000259" key="2">
    <source>
        <dbReference type="PROSITE" id="PS50994"/>
    </source>
</evidence>
<dbReference type="InterPro" id="IPR050951">
    <property type="entry name" value="Retrovirus_Pol_polyprotein"/>
</dbReference>
<protein>
    <recommendedName>
        <fullName evidence="5">Integrase catalytic domain-containing protein</fullName>
    </recommendedName>
</protein>
<dbReference type="Pfam" id="PF00078">
    <property type="entry name" value="RVT_1"/>
    <property type="match status" value="1"/>
</dbReference>
<dbReference type="AlphaFoldDB" id="A0ABD3M9M7"/>
<feature type="domain" description="Integrase catalytic" evidence="2">
    <location>
        <begin position="335"/>
        <end position="500"/>
    </location>
</feature>
<dbReference type="Proteomes" id="UP001530293">
    <property type="component" value="Unassembled WGS sequence"/>
</dbReference>
<reference evidence="3 4" key="1">
    <citation type="submission" date="2024-10" db="EMBL/GenBank/DDBJ databases">
        <title>Updated reference genomes for cyclostephanoid diatoms.</title>
        <authorList>
            <person name="Roberts W.R."/>
            <person name="Alverson A.J."/>
        </authorList>
    </citation>
    <scope>NUCLEOTIDE SEQUENCE [LARGE SCALE GENOMIC DNA]</scope>
    <source>
        <strain evidence="3 4">AJA232-27</strain>
    </source>
</reference>
<evidence type="ECO:0000313" key="4">
    <source>
        <dbReference type="Proteomes" id="UP001530293"/>
    </source>
</evidence>
<dbReference type="Pfam" id="PF17921">
    <property type="entry name" value="Integrase_H2C2"/>
    <property type="match status" value="1"/>
</dbReference>
<dbReference type="Gene3D" id="1.10.340.70">
    <property type="match status" value="1"/>
</dbReference>
<accession>A0ABD3M9M7</accession>
<dbReference type="InterPro" id="IPR012337">
    <property type="entry name" value="RNaseH-like_sf"/>
</dbReference>